<dbReference type="InterPro" id="IPR036162">
    <property type="entry name" value="Resolvase-like_N_sf"/>
</dbReference>
<dbReference type="Pfam" id="PF07508">
    <property type="entry name" value="Recombinase"/>
    <property type="match status" value="1"/>
</dbReference>
<dbReference type="Pfam" id="PF00239">
    <property type="entry name" value="Resolvase"/>
    <property type="match status" value="1"/>
</dbReference>
<dbReference type="CDD" id="cd00338">
    <property type="entry name" value="Ser_Recombinase"/>
    <property type="match status" value="1"/>
</dbReference>
<organism evidence="2 3">
    <name type="scientific">Eremococcus coleocola ACS-139-V-Col8</name>
    <dbReference type="NCBI Taxonomy" id="908337"/>
    <lineage>
        <taxon>Bacteria</taxon>
        <taxon>Bacillati</taxon>
        <taxon>Bacillota</taxon>
        <taxon>Bacilli</taxon>
        <taxon>Lactobacillales</taxon>
        <taxon>Aerococcaceae</taxon>
        <taxon>Eremococcus</taxon>
    </lineage>
</organism>
<dbReference type="RefSeq" id="WP_006419098.1">
    <property type="nucleotide sequence ID" value="NZ_AENN01000020.1"/>
</dbReference>
<dbReference type="EMBL" id="AENN01000020">
    <property type="protein sequence ID" value="EFR30441.1"/>
    <property type="molecule type" value="Genomic_DNA"/>
</dbReference>
<protein>
    <submittedName>
        <fullName evidence="2">Recombinase</fullName>
    </submittedName>
</protein>
<comment type="caution">
    <text evidence="2">The sequence shown here is derived from an EMBL/GenBank/DDBJ whole genome shotgun (WGS) entry which is preliminary data.</text>
</comment>
<dbReference type="Proteomes" id="UP000005990">
    <property type="component" value="Unassembled WGS sequence"/>
</dbReference>
<dbReference type="PROSITE" id="PS51737">
    <property type="entry name" value="RECOMBINASE_DNA_BIND"/>
    <property type="match status" value="1"/>
</dbReference>
<dbReference type="InterPro" id="IPR050639">
    <property type="entry name" value="SSR_resolvase"/>
</dbReference>
<dbReference type="AlphaFoldDB" id="E4KRJ3"/>
<evidence type="ECO:0000259" key="1">
    <source>
        <dbReference type="PROSITE" id="PS51737"/>
    </source>
</evidence>
<gene>
    <name evidence="2" type="ORF">HMPREF9257_0855</name>
</gene>
<keyword evidence="3" id="KW-1185">Reference proteome</keyword>
<dbReference type="PANTHER" id="PTHR30461:SF23">
    <property type="entry name" value="DNA RECOMBINASE-RELATED"/>
    <property type="match status" value="1"/>
</dbReference>
<evidence type="ECO:0000313" key="2">
    <source>
        <dbReference type="EMBL" id="EFR30441.1"/>
    </source>
</evidence>
<dbReference type="GO" id="GO:0000150">
    <property type="term" value="F:DNA strand exchange activity"/>
    <property type="evidence" value="ECO:0007669"/>
    <property type="project" value="InterPro"/>
</dbReference>
<reference evidence="2 3" key="1">
    <citation type="submission" date="2010-10" db="EMBL/GenBank/DDBJ databases">
        <authorList>
            <person name="Durkin A.S."/>
            <person name="Madupu R."/>
            <person name="Torralba M."/>
            <person name="Gillis M."/>
            <person name="Methe B."/>
            <person name="Sutton G."/>
            <person name="Nelson K.E."/>
        </authorList>
    </citation>
    <scope>NUCLEOTIDE SEQUENCE [LARGE SCALE GENOMIC DNA]</scope>
    <source>
        <strain evidence="2 3">ACS-139-V-Col8</strain>
    </source>
</reference>
<evidence type="ECO:0000313" key="3">
    <source>
        <dbReference type="Proteomes" id="UP000005990"/>
    </source>
</evidence>
<dbReference type="InterPro" id="IPR006119">
    <property type="entry name" value="Resolv_N"/>
</dbReference>
<dbReference type="Gene3D" id="3.90.1750.20">
    <property type="entry name" value="Putative Large Serine Recombinase, Chain B, Domain 2"/>
    <property type="match status" value="1"/>
</dbReference>
<dbReference type="GO" id="GO:0003677">
    <property type="term" value="F:DNA binding"/>
    <property type="evidence" value="ECO:0007669"/>
    <property type="project" value="InterPro"/>
</dbReference>
<sequence>MNLVITKSVSRFCRDTVEAIEAIRLFKEHKVQLIFDQENIDTFKDDGELIISIYESVAQADNASRSKNIKMGHRHRAMDSTSKLYHRKCYGYDHDEEGYLVINEEQAAVVRQIFDWYLEGYSIVGLIKLLEERQIPSPRGKATWSKRALETVLSNEKYIGKVHLFKDNDEEGSYVSNDNHSAIITEYIFDEVQEEK</sequence>
<dbReference type="SUPFAM" id="SSF53041">
    <property type="entry name" value="Resolvase-like"/>
    <property type="match status" value="1"/>
</dbReference>
<name>E4KRJ3_9LACT</name>
<dbReference type="InterPro" id="IPR011109">
    <property type="entry name" value="DNA_bind_recombinase_dom"/>
</dbReference>
<dbReference type="InterPro" id="IPR038109">
    <property type="entry name" value="DNA_bind_recomb_sf"/>
</dbReference>
<accession>E4KRJ3</accession>
<proteinExistence type="predicted"/>
<dbReference type="Gene3D" id="3.40.50.1390">
    <property type="entry name" value="Resolvase, N-terminal catalytic domain"/>
    <property type="match status" value="1"/>
</dbReference>
<dbReference type="eggNOG" id="COG1961">
    <property type="taxonomic scope" value="Bacteria"/>
</dbReference>
<feature type="domain" description="Recombinase" evidence="1">
    <location>
        <begin position="89"/>
        <end position="196"/>
    </location>
</feature>
<dbReference type="PANTHER" id="PTHR30461">
    <property type="entry name" value="DNA-INVERTASE FROM LAMBDOID PROPHAGE"/>
    <property type="match status" value="1"/>
</dbReference>